<reference evidence="5" key="1">
    <citation type="submission" date="2022-11" db="EMBL/GenBank/DDBJ databases">
        <title>Biodiversity and phylogenetic relationships of bacteria.</title>
        <authorList>
            <person name="Machado R.A.R."/>
            <person name="Bhat A."/>
            <person name="Loulou A."/>
            <person name="Kallel S."/>
        </authorList>
    </citation>
    <scope>NUCLEOTIDE SEQUENCE</scope>
    <source>
        <strain evidence="5">K-TC2</strain>
    </source>
</reference>
<evidence type="ECO:0000259" key="4">
    <source>
        <dbReference type="SMART" id="SM00822"/>
    </source>
</evidence>
<dbReference type="InterPro" id="IPR057326">
    <property type="entry name" value="KR_dom"/>
</dbReference>
<dbReference type="Pfam" id="PF00106">
    <property type="entry name" value="adh_short"/>
    <property type="match status" value="1"/>
</dbReference>
<dbReference type="Gene3D" id="3.40.50.720">
    <property type="entry name" value="NAD(P)-binding Rossmann-like Domain"/>
    <property type="match status" value="1"/>
</dbReference>
<evidence type="ECO:0000256" key="2">
    <source>
        <dbReference type="ARBA" id="ARBA00023002"/>
    </source>
</evidence>
<evidence type="ECO:0000313" key="5">
    <source>
        <dbReference type="EMBL" id="MCX5569538.1"/>
    </source>
</evidence>
<dbReference type="SUPFAM" id="SSF51735">
    <property type="entry name" value="NAD(P)-binding Rossmann-fold domains"/>
    <property type="match status" value="1"/>
</dbReference>
<evidence type="ECO:0000256" key="3">
    <source>
        <dbReference type="RuleBase" id="RU000363"/>
    </source>
</evidence>
<accession>A0A9X3IKJ6</accession>
<proteinExistence type="inferred from homology"/>
<dbReference type="NCBIfam" id="NF004824">
    <property type="entry name" value="PRK06180.1"/>
    <property type="match status" value="1"/>
</dbReference>
<evidence type="ECO:0000256" key="1">
    <source>
        <dbReference type="ARBA" id="ARBA00006484"/>
    </source>
</evidence>
<dbReference type="AlphaFoldDB" id="A0A9X3IKJ6"/>
<dbReference type="PANTHER" id="PTHR43976">
    <property type="entry name" value="SHORT CHAIN DEHYDROGENASE"/>
    <property type="match status" value="1"/>
</dbReference>
<dbReference type="Proteomes" id="UP001144805">
    <property type="component" value="Unassembled WGS sequence"/>
</dbReference>
<sequence>MSRIWLITGSAHGLGRSIVEAALAAGDRVVATARSPERLDDLVEKHGESLRSFALDVTDAKAAQAAVDFAVATFGRLDVLVNNAGFGHFSPFEQTDEDDFRAQIDTNFYGVVHLSRAALPVMRRQRSGHIINISSVGGRTSASGMSAYQAAKWAVGGFTEVLAKEVAGFGVKVVAVEPGGMRTDWGFVARGNTPPLLPDYEAGVGAMLALLKGYIGHEVGDPAKVAKVVVDLAGRDKVPAHLLLGSDALFVYGEAEAVRQADAREWAEVSASTDFEGSDLSRLARMR</sequence>
<evidence type="ECO:0000313" key="6">
    <source>
        <dbReference type="Proteomes" id="UP001144805"/>
    </source>
</evidence>
<dbReference type="FunFam" id="3.40.50.720:FF:000084">
    <property type="entry name" value="Short-chain dehydrogenase reductase"/>
    <property type="match status" value="1"/>
</dbReference>
<gene>
    <name evidence="5" type="ORF">OSH07_10080</name>
</gene>
<dbReference type="PRINTS" id="PR00081">
    <property type="entry name" value="GDHRDH"/>
</dbReference>
<keyword evidence="2" id="KW-0560">Oxidoreductase</keyword>
<dbReference type="InterPro" id="IPR036291">
    <property type="entry name" value="NAD(P)-bd_dom_sf"/>
</dbReference>
<dbReference type="PRINTS" id="PR00080">
    <property type="entry name" value="SDRFAMILY"/>
</dbReference>
<feature type="domain" description="Ketoreductase" evidence="4">
    <location>
        <begin position="3"/>
        <end position="185"/>
    </location>
</feature>
<dbReference type="InterPro" id="IPR002347">
    <property type="entry name" value="SDR_fam"/>
</dbReference>
<dbReference type="SMART" id="SM00822">
    <property type="entry name" value="PKS_KR"/>
    <property type="match status" value="1"/>
</dbReference>
<dbReference type="GO" id="GO:0016491">
    <property type="term" value="F:oxidoreductase activity"/>
    <property type="evidence" value="ECO:0007669"/>
    <property type="project" value="UniProtKB-KW"/>
</dbReference>
<organism evidence="5 6">
    <name type="scientific">Kaistia nematophila</name>
    <dbReference type="NCBI Taxonomy" id="2994654"/>
    <lineage>
        <taxon>Bacteria</taxon>
        <taxon>Pseudomonadati</taxon>
        <taxon>Pseudomonadota</taxon>
        <taxon>Alphaproteobacteria</taxon>
        <taxon>Hyphomicrobiales</taxon>
        <taxon>Kaistiaceae</taxon>
        <taxon>Kaistia</taxon>
    </lineage>
</organism>
<dbReference type="EMBL" id="JAPKNK010000003">
    <property type="protein sequence ID" value="MCX5569538.1"/>
    <property type="molecule type" value="Genomic_DNA"/>
</dbReference>
<dbReference type="PANTHER" id="PTHR43976:SF16">
    <property type="entry name" value="SHORT-CHAIN DEHYDROGENASE_REDUCTASE FAMILY PROTEIN"/>
    <property type="match status" value="1"/>
</dbReference>
<keyword evidence="6" id="KW-1185">Reference proteome</keyword>
<protein>
    <submittedName>
        <fullName evidence="5">Oxidoreductase</fullName>
    </submittedName>
</protein>
<dbReference type="CDD" id="cd05374">
    <property type="entry name" value="17beta-HSD-like_SDR_c"/>
    <property type="match status" value="1"/>
</dbReference>
<dbReference type="RefSeq" id="WP_266338501.1">
    <property type="nucleotide sequence ID" value="NZ_JAPKNK010000003.1"/>
</dbReference>
<comment type="caution">
    <text evidence="5">The sequence shown here is derived from an EMBL/GenBank/DDBJ whole genome shotgun (WGS) entry which is preliminary data.</text>
</comment>
<name>A0A9X3IKJ6_9HYPH</name>
<comment type="similarity">
    <text evidence="1 3">Belongs to the short-chain dehydrogenases/reductases (SDR) family.</text>
</comment>
<dbReference type="InterPro" id="IPR051911">
    <property type="entry name" value="SDR_oxidoreductase"/>
</dbReference>